<accession>A0A2R6NXP4</accession>
<evidence type="ECO:0000313" key="1">
    <source>
        <dbReference type="EMBL" id="PSR79480.1"/>
    </source>
</evidence>
<reference evidence="1 2" key="1">
    <citation type="submission" date="2018-02" db="EMBL/GenBank/DDBJ databases">
        <title>Genome sequence of the basidiomycete white-rot fungus Phlebia centrifuga.</title>
        <authorList>
            <person name="Granchi Z."/>
            <person name="Peng M."/>
            <person name="de Vries R.P."/>
            <person name="Hilden K."/>
            <person name="Makela M.R."/>
            <person name="Grigoriev I."/>
            <person name="Riley R."/>
        </authorList>
    </citation>
    <scope>NUCLEOTIDE SEQUENCE [LARGE SCALE GENOMIC DNA]</scope>
    <source>
        <strain evidence="1 2">FBCC195</strain>
    </source>
</reference>
<keyword evidence="2" id="KW-1185">Reference proteome</keyword>
<evidence type="ECO:0000313" key="2">
    <source>
        <dbReference type="Proteomes" id="UP000186601"/>
    </source>
</evidence>
<dbReference type="Proteomes" id="UP000186601">
    <property type="component" value="Unassembled WGS sequence"/>
</dbReference>
<comment type="caution">
    <text evidence="1">The sequence shown here is derived from an EMBL/GenBank/DDBJ whole genome shotgun (WGS) entry which is preliminary data.</text>
</comment>
<gene>
    <name evidence="1" type="ORF">PHLCEN_2v7005</name>
</gene>
<dbReference type="AlphaFoldDB" id="A0A2R6NXP4"/>
<name>A0A2R6NXP4_9APHY</name>
<sequence length="94" mass="10653">MEDSDLSNGHLFHHGLSNEELEDSMDAGDQCVELIERYVRHKEEGQIIDPVSRAARELYPPLVDEEELSSLLLWYLDELEQAVQAVNGILASTE</sequence>
<protein>
    <submittedName>
        <fullName evidence="1">Uncharacterized protein</fullName>
    </submittedName>
</protein>
<organism evidence="1 2">
    <name type="scientific">Hermanssonia centrifuga</name>
    <dbReference type="NCBI Taxonomy" id="98765"/>
    <lineage>
        <taxon>Eukaryota</taxon>
        <taxon>Fungi</taxon>
        <taxon>Dikarya</taxon>
        <taxon>Basidiomycota</taxon>
        <taxon>Agaricomycotina</taxon>
        <taxon>Agaricomycetes</taxon>
        <taxon>Polyporales</taxon>
        <taxon>Meruliaceae</taxon>
        <taxon>Hermanssonia</taxon>
    </lineage>
</organism>
<dbReference type="EMBL" id="MLYV02000694">
    <property type="protein sequence ID" value="PSR79480.1"/>
    <property type="molecule type" value="Genomic_DNA"/>
</dbReference>
<proteinExistence type="predicted"/>